<dbReference type="AlphaFoldDB" id="A0A444MH07"/>
<evidence type="ECO:0008006" key="4">
    <source>
        <dbReference type="Google" id="ProtNLM"/>
    </source>
</evidence>
<feature type="signal peptide" evidence="1">
    <location>
        <begin position="1"/>
        <end position="23"/>
    </location>
</feature>
<name>A0A444MH07_9RHOB</name>
<accession>A0A444MH07</accession>
<feature type="chain" id="PRO_5019496856" description="DUF4177 domain-containing protein" evidence="1">
    <location>
        <begin position="24"/>
        <end position="97"/>
    </location>
</feature>
<dbReference type="OrthoDB" id="7745874at2"/>
<sequence>MPRLRLPAAAVMAALLLAGPAAAGCYADYKAKQDDPLRLHYGVIELPASACRGGAAEAEIRQRLAGAGWTLLQVMSFFDEGGLAERKANAGGWFLRF</sequence>
<evidence type="ECO:0000256" key="1">
    <source>
        <dbReference type="SAM" id="SignalP"/>
    </source>
</evidence>
<dbReference type="RefSeq" id="WP_128486340.1">
    <property type="nucleotide sequence ID" value="NZ_JBHLXB010000011.1"/>
</dbReference>
<proteinExistence type="predicted"/>
<dbReference type="PROSITE" id="PS51257">
    <property type="entry name" value="PROKAR_LIPOPROTEIN"/>
    <property type="match status" value="1"/>
</dbReference>
<evidence type="ECO:0000313" key="3">
    <source>
        <dbReference type="Proteomes" id="UP000287168"/>
    </source>
</evidence>
<gene>
    <name evidence="2" type="ORF">EP867_00990</name>
</gene>
<keyword evidence="3" id="KW-1185">Reference proteome</keyword>
<comment type="caution">
    <text evidence="2">The sequence shown here is derived from an EMBL/GenBank/DDBJ whole genome shotgun (WGS) entry which is preliminary data.</text>
</comment>
<organism evidence="2 3">
    <name type="scientific">Falsigemmobacter intermedius</name>
    <dbReference type="NCBI Taxonomy" id="1553448"/>
    <lineage>
        <taxon>Bacteria</taxon>
        <taxon>Pseudomonadati</taxon>
        <taxon>Pseudomonadota</taxon>
        <taxon>Alphaproteobacteria</taxon>
        <taxon>Rhodobacterales</taxon>
        <taxon>Paracoccaceae</taxon>
        <taxon>Falsigemmobacter</taxon>
    </lineage>
</organism>
<keyword evidence="1" id="KW-0732">Signal</keyword>
<dbReference type="EMBL" id="SBLC01000001">
    <property type="protein sequence ID" value="RWY45626.1"/>
    <property type="molecule type" value="Genomic_DNA"/>
</dbReference>
<reference evidence="2 3" key="1">
    <citation type="journal article" date="2015" name="Int. J. Syst. Evol. Microbiol.">
        <title>Gemmobacter intermedius sp. nov., isolated from a white stork (Ciconia ciconia).</title>
        <authorList>
            <person name="Kampfer P."/>
            <person name="Jerzak L."/>
            <person name="Wilharm G."/>
            <person name="Golke J."/>
            <person name="Busse H.J."/>
            <person name="Glaeser S.P."/>
        </authorList>
    </citation>
    <scope>NUCLEOTIDE SEQUENCE [LARGE SCALE GENOMIC DNA]</scope>
    <source>
        <strain evidence="2 3">119/4</strain>
    </source>
</reference>
<evidence type="ECO:0000313" key="2">
    <source>
        <dbReference type="EMBL" id="RWY45626.1"/>
    </source>
</evidence>
<protein>
    <recommendedName>
        <fullName evidence="4">DUF4177 domain-containing protein</fullName>
    </recommendedName>
</protein>
<dbReference type="Proteomes" id="UP000287168">
    <property type="component" value="Unassembled WGS sequence"/>
</dbReference>